<comment type="caution">
    <text evidence="7">The sequence shown here is derived from an EMBL/GenBank/DDBJ whole genome shotgun (WGS) entry which is preliminary data.</text>
</comment>
<dbReference type="RefSeq" id="WP_207128391.1">
    <property type="nucleotide sequence ID" value="NZ_BOPO01000127.1"/>
</dbReference>
<evidence type="ECO:0000313" key="7">
    <source>
        <dbReference type="EMBL" id="GIL30802.1"/>
    </source>
</evidence>
<dbReference type="PANTHER" id="PTHR43046">
    <property type="entry name" value="GDP-MANNOSE MANNOSYL HYDROLASE"/>
    <property type="match status" value="1"/>
</dbReference>
<dbReference type="InterPro" id="IPR000086">
    <property type="entry name" value="NUDIX_hydrolase_dom"/>
</dbReference>
<dbReference type="SUPFAM" id="SSF55811">
    <property type="entry name" value="Nudix"/>
    <property type="match status" value="1"/>
</dbReference>
<keyword evidence="3 5" id="KW-0378">Hydrolase</keyword>
<dbReference type="InterPro" id="IPR020084">
    <property type="entry name" value="NUDIX_hydrolase_CS"/>
</dbReference>
<dbReference type="InterPro" id="IPR020476">
    <property type="entry name" value="Nudix_hydrolase"/>
</dbReference>
<keyword evidence="8" id="KW-1185">Reference proteome</keyword>
<comment type="cofactor">
    <cofactor evidence="1">
        <name>Mg(2+)</name>
        <dbReference type="ChEBI" id="CHEBI:18420"/>
    </cofactor>
</comment>
<gene>
    <name evidence="7" type="ORF">NUM_60560</name>
</gene>
<evidence type="ECO:0000256" key="2">
    <source>
        <dbReference type="ARBA" id="ARBA00005582"/>
    </source>
</evidence>
<dbReference type="Pfam" id="PF00293">
    <property type="entry name" value="NUDIX"/>
    <property type="match status" value="1"/>
</dbReference>
<dbReference type="InterPro" id="IPR015797">
    <property type="entry name" value="NUDIX_hydrolase-like_dom_sf"/>
</dbReference>
<name>A0A8J4EMW4_9ACTN</name>
<evidence type="ECO:0000256" key="4">
    <source>
        <dbReference type="ARBA" id="ARBA00022842"/>
    </source>
</evidence>
<dbReference type="CDD" id="cd04685">
    <property type="entry name" value="NUDIX_Hydrolase"/>
    <property type="match status" value="1"/>
</dbReference>
<accession>A0A8J4EMW4</accession>
<comment type="similarity">
    <text evidence="2 5">Belongs to the Nudix hydrolase family.</text>
</comment>
<proteinExistence type="inferred from homology"/>
<reference evidence="8" key="1">
    <citation type="journal article" date="2021" name="Int. J. Syst. Evol. Microbiol.">
        <title>Actinocatenispora comari sp. nov., an endophytic actinomycete isolated from aerial parts of Comarum salesowianum.</title>
        <authorList>
            <person name="Oyunbileg N."/>
            <person name="Iizaka Y."/>
            <person name="Hamada M."/>
            <person name="Davaapurev B.O."/>
            <person name="Fukumoto A."/>
            <person name="Tsetseg B."/>
            <person name="Kato F."/>
            <person name="Tamura T."/>
            <person name="Batkhuu J."/>
            <person name="Anzai Y."/>
        </authorList>
    </citation>
    <scope>NUCLEOTIDE SEQUENCE [LARGE SCALE GENOMIC DNA]</scope>
    <source>
        <strain evidence="8">NUM-2625</strain>
    </source>
</reference>
<evidence type="ECO:0000256" key="5">
    <source>
        <dbReference type="RuleBase" id="RU003476"/>
    </source>
</evidence>
<evidence type="ECO:0000256" key="3">
    <source>
        <dbReference type="ARBA" id="ARBA00022801"/>
    </source>
</evidence>
<evidence type="ECO:0000259" key="6">
    <source>
        <dbReference type="PROSITE" id="PS51462"/>
    </source>
</evidence>
<dbReference type="PANTHER" id="PTHR43046:SF12">
    <property type="entry name" value="GDP-MANNOSE MANNOSYL HYDROLASE"/>
    <property type="match status" value="1"/>
</dbReference>
<dbReference type="PRINTS" id="PR00502">
    <property type="entry name" value="NUDIXFAMILY"/>
</dbReference>
<dbReference type="GO" id="GO:0016787">
    <property type="term" value="F:hydrolase activity"/>
    <property type="evidence" value="ECO:0007669"/>
    <property type="project" value="UniProtKB-KW"/>
</dbReference>
<protein>
    <submittedName>
        <fullName evidence="7">DNA mismatch repair protein MutT</fullName>
    </submittedName>
</protein>
<sequence length="168" mass="18623">MLNGPYTRRSARVLVVDANDRVLLLRFRAPTSAGWVTPGGGVEPGETLPQAAARELREEIGLATAATNLGQPVAVTAGRDELGGVAGLYRDDFFFLRIRTHTVDIRGQTPHERSEHAGHRWWQLTDLATTNDLVYPHGLAPLLADLIAGKRPTHPRELPWREYHEPKP</sequence>
<dbReference type="EMBL" id="BOPO01000127">
    <property type="protein sequence ID" value="GIL30802.1"/>
    <property type="molecule type" value="Genomic_DNA"/>
</dbReference>
<organism evidence="7 8">
    <name type="scientific">Actinocatenispora comari</name>
    <dbReference type="NCBI Taxonomy" id="2807577"/>
    <lineage>
        <taxon>Bacteria</taxon>
        <taxon>Bacillati</taxon>
        <taxon>Actinomycetota</taxon>
        <taxon>Actinomycetes</taxon>
        <taxon>Micromonosporales</taxon>
        <taxon>Micromonosporaceae</taxon>
        <taxon>Actinocatenispora</taxon>
    </lineage>
</organism>
<dbReference type="Proteomes" id="UP000614996">
    <property type="component" value="Unassembled WGS sequence"/>
</dbReference>
<keyword evidence="4" id="KW-0460">Magnesium</keyword>
<dbReference type="Gene3D" id="3.90.79.10">
    <property type="entry name" value="Nucleoside Triphosphate Pyrophosphohydrolase"/>
    <property type="match status" value="1"/>
</dbReference>
<dbReference type="AlphaFoldDB" id="A0A8J4EMW4"/>
<dbReference type="PROSITE" id="PS51462">
    <property type="entry name" value="NUDIX"/>
    <property type="match status" value="1"/>
</dbReference>
<dbReference type="PROSITE" id="PS00893">
    <property type="entry name" value="NUDIX_BOX"/>
    <property type="match status" value="1"/>
</dbReference>
<feature type="domain" description="Nudix hydrolase" evidence="6">
    <location>
        <begin position="6"/>
        <end position="145"/>
    </location>
</feature>
<evidence type="ECO:0000256" key="1">
    <source>
        <dbReference type="ARBA" id="ARBA00001946"/>
    </source>
</evidence>
<evidence type="ECO:0000313" key="8">
    <source>
        <dbReference type="Proteomes" id="UP000614996"/>
    </source>
</evidence>